<organism evidence="3 4">
    <name type="scientific">Caenorhabditis nigoni</name>
    <dbReference type="NCBI Taxonomy" id="1611254"/>
    <lineage>
        <taxon>Eukaryota</taxon>
        <taxon>Metazoa</taxon>
        <taxon>Ecdysozoa</taxon>
        <taxon>Nematoda</taxon>
        <taxon>Chromadorea</taxon>
        <taxon>Rhabditida</taxon>
        <taxon>Rhabditina</taxon>
        <taxon>Rhabditomorpha</taxon>
        <taxon>Rhabditoidea</taxon>
        <taxon>Rhabditidae</taxon>
        <taxon>Peloderinae</taxon>
        <taxon>Caenorhabditis</taxon>
    </lineage>
</organism>
<comment type="caution">
    <text evidence="3">The sequence shown here is derived from an EMBL/GenBank/DDBJ whole genome shotgun (WGS) entry which is preliminary data.</text>
</comment>
<proteinExistence type="predicted"/>
<keyword evidence="4" id="KW-1185">Reference proteome</keyword>
<feature type="compositionally biased region" description="Basic and acidic residues" evidence="1">
    <location>
        <begin position="32"/>
        <end position="50"/>
    </location>
</feature>
<feature type="compositionally biased region" description="Basic residues" evidence="1">
    <location>
        <begin position="1"/>
        <end position="11"/>
    </location>
</feature>
<name>A0A2G5T8I2_9PELO</name>
<keyword evidence="2" id="KW-1133">Transmembrane helix</keyword>
<protein>
    <submittedName>
        <fullName evidence="3">Uncharacterized protein</fullName>
    </submittedName>
</protein>
<evidence type="ECO:0000313" key="4">
    <source>
        <dbReference type="Proteomes" id="UP000230233"/>
    </source>
</evidence>
<keyword evidence="2" id="KW-0812">Transmembrane</keyword>
<feature type="compositionally biased region" description="Basic residues" evidence="1">
    <location>
        <begin position="51"/>
        <end position="67"/>
    </location>
</feature>
<evidence type="ECO:0000313" key="3">
    <source>
        <dbReference type="EMBL" id="PIC23386.1"/>
    </source>
</evidence>
<evidence type="ECO:0000256" key="1">
    <source>
        <dbReference type="SAM" id="MobiDB-lite"/>
    </source>
</evidence>
<reference evidence="4" key="1">
    <citation type="submission" date="2017-10" db="EMBL/GenBank/DDBJ databases">
        <title>Rapid genome shrinkage in a self-fertile nematode reveals novel sperm competition proteins.</title>
        <authorList>
            <person name="Yin D."/>
            <person name="Schwarz E.M."/>
            <person name="Thomas C.G."/>
            <person name="Felde R.L."/>
            <person name="Korf I.F."/>
            <person name="Cutter A.D."/>
            <person name="Schartner C.M."/>
            <person name="Ralston E.J."/>
            <person name="Meyer B.J."/>
            <person name="Haag E.S."/>
        </authorList>
    </citation>
    <scope>NUCLEOTIDE SEQUENCE [LARGE SCALE GENOMIC DNA]</scope>
    <source>
        <strain evidence="4">JU1422</strain>
    </source>
</reference>
<sequence>MGRKVAKKKKPLSAEEVELKRLETKRKRHEKYMRMKEKQAKENPNKEPKKIGRPRGPKAKKLPRVKKATTQSPDPSPAPSETAEPAPFDALLRAIAIGSKMLRLMGMPREDLRRLLVEIRRRQRARQRAPPHRFILRMDLLTFFMILFCLTYFSHVFIQQVLLGEVYQCLVEYWDLWTAMEKENREDLLADYSFLHFLVT</sequence>
<dbReference type="EMBL" id="PDUG01000005">
    <property type="protein sequence ID" value="PIC23386.1"/>
    <property type="molecule type" value="Genomic_DNA"/>
</dbReference>
<gene>
    <name evidence="3" type="primary">Cnig_chr_V.g17106</name>
    <name evidence="3" type="ORF">B9Z55_017106</name>
</gene>
<dbReference type="Proteomes" id="UP000230233">
    <property type="component" value="Chromosome V"/>
</dbReference>
<feature type="region of interest" description="Disordered" evidence="1">
    <location>
        <begin position="1"/>
        <end position="84"/>
    </location>
</feature>
<accession>A0A2G5T8I2</accession>
<keyword evidence="2" id="KW-0472">Membrane</keyword>
<evidence type="ECO:0000256" key="2">
    <source>
        <dbReference type="SAM" id="Phobius"/>
    </source>
</evidence>
<feature type="transmembrane region" description="Helical" evidence="2">
    <location>
        <begin position="134"/>
        <end position="153"/>
    </location>
</feature>
<dbReference type="AlphaFoldDB" id="A0A2G5T8I2"/>